<gene>
    <name evidence="2" type="ORF">MEUPH1_LOCUS4171</name>
</gene>
<dbReference type="Proteomes" id="UP001160148">
    <property type="component" value="Unassembled WGS sequence"/>
</dbReference>
<feature type="region of interest" description="Disordered" evidence="1">
    <location>
        <begin position="40"/>
        <end position="71"/>
    </location>
</feature>
<evidence type="ECO:0000256" key="1">
    <source>
        <dbReference type="SAM" id="MobiDB-lite"/>
    </source>
</evidence>
<feature type="compositionally biased region" description="Basic and acidic residues" evidence="1">
    <location>
        <begin position="56"/>
        <end position="66"/>
    </location>
</feature>
<accession>A0AAV0VT02</accession>
<reference evidence="2 3" key="1">
    <citation type="submission" date="2023-01" db="EMBL/GenBank/DDBJ databases">
        <authorList>
            <person name="Whitehead M."/>
        </authorList>
    </citation>
    <scope>NUCLEOTIDE SEQUENCE [LARGE SCALE GENOMIC DNA]</scope>
</reference>
<evidence type="ECO:0000313" key="3">
    <source>
        <dbReference type="Proteomes" id="UP001160148"/>
    </source>
</evidence>
<proteinExistence type="predicted"/>
<evidence type="ECO:0000313" key="2">
    <source>
        <dbReference type="EMBL" id="CAI6347376.1"/>
    </source>
</evidence>
<dbReference type="AlphaFoldDB" id="A0AAV0VT02"/>
<keyword evidence="3" id="KW-1185">Reference proteome</keyword>
<protein>
    <submittedName>
        <fullName evidence="2">Uncharacterized protein</fullName>
    </submittedName>
</protein>
<comment type="caution">
    <text evidence="2">The sequence shown here is derived from an EMBL/GenBank/DDBJ whole genome shotgun (WGS) entry which is preliminary data.</text>
</comment>
<name>A0AAV0VT02_9HEMI</name>
<dbReference type="EMBL" id="CARXXK010000001">
    <property type="protein sequence ID" value="CAI6347376.1"/>
    <property type="molecule type" value="Genomic_DNA"/>
</dbReference>
<sequence length="97" mass="11457">MSDGEDKKIVQIYEKPKQRKMFKPITNYCILAAYFRSGEPVNGRTVYPREQPPTNENERNNDKSAVDEANTSELFHVKEKMNEYEACVLYRNQMGFW</sequence>
<organism evidence="2 3">
    <name type="scientific">Macrosiphum euphorbiae</name>
    <name type="common">potato aphid</name>
    <dbReference type="NCBI Taxonomy" id="13131"/>
    <lineage>
        <taxon>Eukaryota</taxon>
        <taxon>Metazoa</taxon>
        <taxon>Ecdysozoa</taxon>
        <taxon>Arthropoda</taxon>
        <taxon>Hexapoda</taxon>
        <taxon>Insecta</taxon>
        <taxon>Pterygota</taxon>
        <taxon>Neoptera</taxon>
        <taxon>Paraneoptera</taxon>
        <taxon>Hemiptera</taxon>
        <taxon>Sternorrhyncha</taxon>
        <taxon>Aphidomorpha</taxon>
        <taxon>Aphidoidea</taxon>
        <taxon>Aphididae</taxon>
        <taxon>Macrosiphini</taxon>
        <taxon>Macrosiphum</taxon>
    </lineage>
</organism>